<dbReference type="InterPro" id="IPR000387">
    <property type="entry name" value="Tyr_Pase_dom"/>
</dbReference>
<dbReference type="Proteomes" id="UP000567885">
    <property type="component" value="Unassembled WGS sequence"/>
</dbReference>
<comment type="caution">
    <text evidence="2">The sequence shown here is derived from an EMBL/GenBank/DDBJ whole genome shotgun (WGS) entry which is preliminary data.</text>
</comment>
<accession>A0A8H5SPQ7</accession>
<dbReference type="EMBL" id="JAAGWQ010000279">
    <property type="protein sequence ID" value="KAF5657535.1"/>
    <property type="molecule type" value="Genomic_DNA"/>
</dbReference>
<dbReference type="PANTHER" id="PTHR31126">
    <property type="entry name" value="TYROSINE-PROTEIN PHOSPHATASE"/>
    <property type="match status" value="1"/>
</dbReference>
<organism evidence="2 3">
    <name type="scientific">Fusarium heterosporum</name>
    <dbReference type="NCBI Taxonomy" id="42747"/>
    <lineage>
        <taxon>Eukaryota</taxon>
        <taxon>Fungi</taxon>
        <taxon>Dikarya</taxon>
        <taxon>Ascomycota</taxon>
        <taxon>Pezizomycotina</taxon>
        <taxon>Sordariomycetes</taxon>
        <taxon>Hypocreomycetidae</taxon>
        <taxon>Hypocreales</taxon>
        <taxon>Nectriaceae</taxon>
        <taxon>Fusarium</taxon>
        <taxon>Fusarium heterosporum species complex</taxon>
    </lineage>
</organism>
<protein>
    <submittedName>
        <fullName evidence="2">Tyrosin-phosphatase</fullName>
    </submittedName>
</protein>
<dbReference type="SUPFAM" id="SSF52799">
    <property type="entry name" value="(Phosphotyrosine protein) phosphatases II"/>
    <property type="match status" value="1"/>
</dbReference>
<dbReference type="InterPro" id="IPR016130">
    <property type="entry name" value="Tyr_Pase_AS"/>
</dbReference>
<evidence type="ECO:0000313" key="2">
    <source>
        <dbReference type="EMBL" id="KAF5657535.1"/>
    </source>
</evidence>
<proteinExistence type="predicted"/>
<dbReference type="PROSITE" id="PS50056">
    <property type="entry name" value="TYR_PHOSPHATASE_2"/>
    <property type="match status" value="1"/>
</dbReference>
<gene>
    <name evidence="2" type="ORF">FHETE_10395</name>
</gene>
<name>A0A8H5SPQ7_FUSHE</name>
<sequence length="269" mass="29601">MADLGPPFIAVSGLANFRDLGGQPHRIPSRPGYTIKSGLIFRSAEPSRLTEQGISTLQDLKISHVYDLRSRTEIERYATGIREWPGAERVFTPIFLDKDYGPEAIALRFQNYTAEGSQGFVEAYRGIWETGTNSINTILSHLAKPEPSPLLIHCTAGKDRTGVICAFILSICGVDDQTIAREYGLTEVGLGDFREELLAAVMKSPELKANPEGARRLLGAKPENMLAALKTLREQHGSVEQYVVESCGLSQNDLEQIRKNLVVPDTSSQ</sequence>
<evidence type="ECO:0000259" key="1">
    <source>
        <dbReference type="PROSITE" id="PS50056"/>
    </source>
</evidence>
<dbReference type="AlphaFoldDB" id="A0A8H5SPQ7"/>
<dbReference type="PROSITE" id="PS00383">
    <property type="entry name" value="TYR_PHOSPHATASE_1"/>
    <property type="match status" value="1"/>
</dbReference>
<dbReference type="OrthoDB" id="449382at2759"/>
<feature type="domain" description="Tyrosine specific protein phosphatases" evidence="1">
    <location>
        <begin position="129"/>
        <end position="166"/>
    </location>
</feature>
<dbReference type="GO" id="GO:0004721">
    <property type="term" value="F:phosphoprotein phosphatase activity"/>
    <property type="evidence" value="ECO:0007669"/>
    <property type="project" value="InterPro"/>
</dbReference>
<evidence type="ECO:0000313" key="3">
    <source>
        <dbReference type="Proteomes" id="UP000567885"/>
    </source>
</evidence>
<dbReference type="PANTHER" id="PTHR31126:SF1">
    <property type="entry name" value="TYROSINE SPECIFIC PROTEIN PHOSPHATASES DOMAIN-CONTAINING PROTEIN"/>
    <property type="match status" value="1"/>
</dbReference>
<dbReference type="InterPro" id="IPR029021">
    <property type="entry name" value="Prot-tyrosine_phosphatase-like"/>
</dbReference>
<keyword evidence="3" id="KW-1185">Reference proteome</keyword>
<dbReference type="Gene3D" id="3.90.190.10">
    <property type="entry name" value="Protein tyrosine phosphatase superfamily"/>
    <property type="match status" value="1"/>
</dbReference>
<dbReference type="Pfam" id="PF13350">
    <property type="entry name" value="Y_phosphatase3"/>
    <property type="match status" value="1"/>
</dbReference>
<reference evidence="2 3" key="1">
    <citation type="submission" date="2020-05" db="EMBL/GenBank/DDBJ databases">
        <title>Identification and distribution of gene clusters putatively required for synthesis of sphingolipid metabolism inhibitors in phylogenetically diverse species of the filamentous fungus Fusarium.</title>
        <authorList>
            <person name="Kim H.-S."/>
            <person name="Busman M."/>
            <person name="Brown D.W."/>
            <person name="Divon H."/>
            <person name="Uhlig S."/>
            <person name="Proctor R.H."/>
        </authorList>
    </citation>
    <scope>NUCLEOTIDE SEQUENCE [LARGE SCALE GENOMIC DNA]</scope>
    <source>
        <strain evidence="2 3">NRRL 20693</strain>
    </source>
</reference>
<dbReference type="InterPro" id="IPR026893">
    <property type="entry name" value="Tyr/Ser_Pase_IphP-type"/>
</dbReference>